<protein>
    <submittedName>
        <fullName evidence="1">Uncharacterized protein</fullName>
    </submittedName>
</protein>
<accession>A0A409X3Z2</accession>
<sequence>MYTAEWELYRGSRIGNVSGSSTGIPESIASNGNASFQNGPYLNFANINVCIGSHISTLILIAVSTRAESEQRIPASFNALYEDTPLRAELLDYCRSNARSAVGNARSAVANALQGECLSLRIPHPLISQHNLQQTPSNMQIFHRDGALATPSTHLDQDA</sequence>
<dbReference type="Proteomes" id="UP000283269">
    <property type="component" value="Unassembled WGS sequence"/>
</dbReference>
<comment type="caution">
    <text evidence="1">The sequence shown here is derived from an EMBL/GenBank/DDBJ whole genome shotgun (WGS) entry which is preliminary data.</text>
</comment>
<dbReference type="AlphaFoldDB" id="A0A409X3Z2"/>
<name>A0A409X3Z2_PSICY</name>
<evidence type="ECO:0000313" key="1">
    <source>
        <dbReference type="EMBL" id="PPQ85450.1"/>
    </source>
</evidence>
<keyword evidence="2" id="KW-1185">Reference proteome</keyword>
<evidence type="ECO:0000313" key="2">
    <source>
        <dbReference type="Proteomes" id="UP000283269"/>
    </source>
</evidence>
<dbReference type="EMBL" id="NHYD01002712">
    <property type="protein sequence ID" value="PPQ85450.1"/>
    <property type="molecule type" value="Genomic_DNA"/>
</dbReference>
<reference evidence="1 2" key="1">
    <citation type="journal article" date="2018" name="Evol. Lett.">
        <title>Horizontal gene cluster transfer increased hallucinogenic mushroom diversity.</title>
        <authorList>
            <person name="Reynolds H.T."/>
            <person name="Vijayakumar V."/>
            <person name="Gluck-Thaler E."/>
            <person name="Korotkin H.B."/>
            <person name="Matheny P.B."/>
            <person name="Slot J.C."/>
        </authorList>
    </citation>
    <scope>NUCLEOTIDE SEQUENCE [LARGE SCALE GENOMIC DNA]</scope>
    <source>
        <strain evidence="1 2">2631</strain>
    </source>
</reference>
<gene>
    <name evidence="1" type="ORF">CVT25_006287</name>
</gene>
<proteinExistence type="predicted"/>
<dbReference type="InParanoid" id="A0A409X3Z2"/>
<organism evidence="1 2">
    <name type="scientific">Psilocybe cyanescens</name>
    <dbReference type="NCBI Taxonomy" id="93625"/>
    <lineage>
        <taxon>Eukaryota</taxon>
        <taxon>Fungi</taxon>
        <taxon>Dikarya</taxon>
        <taxon>Basidiomycota</taxon>
        <taxon>Agaricomycotina</taxon>
        <taxon>Agaricomycetes</taxon>
        <taxon>Agaricomycetidae</taxon>
        <taxon>Agaricales</taxon>
        <taxon>Agaricineae</taxon>
        <taxon>Strophariaceae</taxon>
        <taxon>Psilocybe</taxon>
    </lineage>
</organism>